<organism evidence="3 4">
    <name type="scientific">Halomonas alkalicola</name>
    <dbReference type="NCBI Taxonomy" id="1930622"/>
    <lineage>
        <taxon>Bacteria</taxon>
        <taxon>Pseudomonadati</taxon>
        <taxon>Pseudomonadota</taxon>
        <taxon>Gammaproteobacteria</taxon>
        <taxon>Oceanospirillales</taxon>
        <taxon>Halomonadaceae</taxon>
        <taxon>Halomonas</taxon>
    </lineage>
</organism>
<dbReference type="Proteomes" id="UP001235344">
    <property type="component" value="Chromosome"/>
</dbReference>
<evidence type="ECO:0000259" key="2">
    <source>
        <dbReference type="Pfam" id="PF07670"/>
    </source>
</evidence>
<evidence type="ECO:0000256" key="1">
    <source>
        <dbReference type="SAM" id="Phobius"/>
    </source>
</evidence>
<feature type="transmembrane region" description="Helical" evidence="1">
    <location>
        <begin position="419"/>
        <end position="440"/>
    </location>
</feature>
<feature type="transmembrane region" description="Helical" evidence="1">
    <location>
        <begin position="306"/>
        <end position="326"/>
    </location>
</feature>
<feature type="transmembrane region" description="Helical" evidence="1">
    <location>
        <begin position="62"/>
        <end position="83"/>
    </location>
</feature>
<reference evidence="3 4" key="1">
    <citation type="submission" date="2023-08" db="EMBL/GenBank/DDBJ databases">
        <title>Transcriptome Analysis of Halomonas alkalicola CICC 11012s to Identify the Genes Involved in Alkaline Tolerances.</title>
        <authorList>
            <person name="Zhai L."/>
        </authorList>
    </citation>
    <scope>NUCLEOTIDE SEQUENCE [LARGE SCALE GENOMIC DNA]</scope>
    <source>
        <strain evidence="3 4">CICC 11012s</strain>
    </source>
</reference>
<accession>A0ABY9H9U5</accession>
<feature type="transmembrane region" description="Helical" evidence="1">
    <location>
        <begin position="90"/>
        <end position="116"/>
    </location>
</feature>
<feature type="transmembrane region" description="Helical" evidence="1">
    <location>
        <begin position="173"/>
        <end position="191"/>
    </location>
</feature>
<protein>
    <submittedName>
        <fullName evidence="3">YjiH family protein</fullName>
    </submittedName>
</protein>
<evidence type="ECO:0000313" key="3">
    <source>
        <dbReference type="EMBL" id="WLI74891.1"/>
    </source>
</evidence>
<feature type="transmembrane region" description="Helical" evidence="1">
    <location>
        <begin position="20"/>
        <end position="42"/>
    </location>
</feature>
<name>A0ABY9H9U5_9GAMM</name>
<keyword evidence="1" id="KW-1133">Transmembrane helix</keyword>
<dbReference type="InterPro" id="IPR011642">
    <property type="entry name" value="Gate_dom"/>
</dbReference>
<feature type="transmembrane region" description="Helical" evidence="1">
    <location>
        <begin position="206"/>
        <end position="226"/>
    </location>
</feature>
<keyword evidence="4" id="KW-1185">Reference proteome</keyword>
<dbReference type="RefSeq" id="WP_305503683.1">
    <property type="nucleotide sequence ID" value="NZ_CP131913.1"/>
</dbReference>
<feature type="transmembrane region" description="Helical" evidence="1">
    <location>
        <begin position="387"/>
        <end position="413"/>
    </location>
</feature>
<keyword evidence="1" id="KW-0472">Membrane</keyword>
<dbReference type="Pfam" id="PF07670">
    <property type="entry name" value="Gate"/>
    <property type="match status" value="1"/>
</dbReference>
<proteinExistence type="predicted"/>
<sequence length="441" mass="47878">MKIDAAQGETRSRYSISEIARVAIPSVLGIMVFFVPITIAGNNTILLDHLVTRFEAALGANSQWYALALIFGGTVHSIMTRFWTKGFGSIVFAIFKILGLVLAVMVILGAGPAVLYEPFMLEFLWKALVIPVAILVPVGAIFMPLLVSYGLVELVGTLTQPFMRKAFHVPGRSAIDAVASFITSFAVGLLITNKAYLNGEYSAKEAAIIATGFSTVSVAFMVIVARTLGLMDIWVIFFMATLFTTVVVTAASARIPPISRMSDHAENAEREPEKGRRITTALSESVKAANSPKNFFVLVKENLKDGFVMTMTILPTILSIGTISLLIEKYTPAFDYIGYAFYPITMLFGLENGLELSSAVSTSYSEMFLPALIMAEADMVSKLVAGITAIASILFVAASIPCIMATSIPISFYGLTFIWFVRTALTMFVSIPLSMLIVFFM</sequence>
<evidence type="ECO:0000313" key="4">
    <source>
        <dbReference type="Proteomes" id="UP001235344"/>
    </source>
</evidence>
<keyword evidence="1" id="KW-0812">Transmembrane</keyword>
<dbReference type="EMBL" id="CP131913">
    <property type="protein sequence ID" value="WLI74891.1"/>
    <property type="molecule type" value="Genomic_DNA"/>
</dbReference>
<feature type="transmembrane region" description="Helical" evidence="1">
    <location>
        <begin position="128"/>
        <end position="152"/>
    </location>
</feature>
<feature type="transmembrane region" description="Helical" evidence="1">
    <location>
        <begin position="233"/>
        <end position="253"/>
    </location>
</feature>
<gene>
    <name evidence="3" type="ORF">B6N23_08515</name>
</gene>
<feature type="domain" description="Nucleoside transporter/FeoB GTPase Gate" evidence="2">
    <location>
        <begin position="133"/>
        <end position="230"/>
    </location>
</feature>